<dbReference type="GO" id="GO:0005524">
    <property type="term" value="F:ATP binding"/>
    <property type="evidence" value="ECO:0007669"/>
    <property type="project" value="UniProtKB-KW"/>
</dbReference>
<keyword evidence="4" id="KW-0547">Nucleotide-binding</keyword>
<keyword evidence="6" id="KW-0067">ATP-binding</keyword>
<gene>
    <name evidence="10" type="ORF">BO80DRAFT_495810</name>
</gene>
<proteinExistence type="predicted"/>
<evidence type="ECO:0000256" key="1">
    <source>
        <dbReference type="ARBA" id="ARBA00012513"/>
    </source>
</evidence>
<name>A0A395GT91_9EURO</name>
<dbReference type="InterPro" id="IPR000719">
    <property type="entry name" value="Prot_kinase_dom"/>
</dbReference>
<dbReference type="EMBL" id="KZ824456">
    <property type="protein sequence ID" value="RAK98168.1"/>
    <property type="molecule type" value="Genomic_DNA"/>
</dbReference>
<accession>A0A395GT91</accession>
<evidence type="ECO:0000256" key="5">
    <source>
        <dbReference type="ARBA" id="ARBA00022777"/>
    </source>
</evidence>
<evidence type="ECO:0000256" key="7">
    <source>
        <dbReference type="ARBA" id="ARBA00047899"/>
    </source>
</evidence>
<keyword evidence="3" id="KW-0808">Transferase</keyword>
<dbReference type="PROSITE" id="PS50011">
    <property type="entry name" value="PROTEIN_KINASE_DOM"/>
    <property type="match status" value="1"/>
</dbReference>
<dbReference type="GO" id="GO:0050684">
    <property type="term" value="P:regulation of mRNA processing"/>
    <property type="evidence" value="ECO:0007669"/>
    <property type="project" value="TreeGrafter"/>
</dbReference>
<dbReference type="AlphaFoldDB" id="A0A395GT91"/>
<evidence type="ECO:0000259" key="9">
    <source>
        <dbReference type="PROSITE" id="PS50011"/>
    </source>
</evidence>
<evidence type="ECO:0000256" key="4">
    <source>
        <dbReference type="ARBA" id="ARBA00022741"/>
    </source>
</evidence>
<dbReference type="GO" id="GO:0000245">
    <property type="term" value="P:spliceosomal complex assembly"/>
    <property type="evidence" value="ECO:0007669"/>
    <property type="project" value="TreeGrafter"/>
</dbReference>
<dbReference type="VEuPathDB" id="FungiDB:BO80DRAFT_495810"/>
<dbReference type="PANTHER" id="PTHR47634:SF9">
    <property type="entry name" value="PROTEIN KINASE DOMAIN-CONTAINING PROTEIN-RELATED"/>
    <property type="match status" value="1"/>
</dbReference>
<dbReference type="GO" id="GO:0004674">
    <property type="term" value="F:protein serine/threonine kinase activity"/>
    <property type="evidence" value="ECO:0007669"/>
    <property type="project" value="UniProtKB-KW"/>
</dbReference>
<dbReference type="GeneID" id="37228835"/>
<dbReference type="STRING" id="1448316.A0A395GT91"/>
<dbReference type="EC" id="2.7.11.1" evidence="1"/>
<feature type="domain" description="Protein kinase" evidence="9">
    <location>
        <begin position="35"/>
        <end position="368"/>
    </location>
</feature>
<evidence type="ECO:0000256" key="2">
    <source>
        <dbReference type="ARBA" id="ARBA00022527"/>
    </source>
</evidence>
<sequence>MHFHSIPATVELIDHYRQGGYHPVHLGDEFHHGRYKVLAKLGHNASSTTWLARDNEGPQPEVSLKVLQASASKNNRELAMHQRLATTRTADHPGKGNNHVVELLDHFYHEGPNGRHLCLVFPAMVSDVRAMVTSGAPLNARDLGNLARQVLRGVQTLHAAGIGFCDLRPENIMVAYPVPTCRWDCLQPALCMPVEWRGGLEKDESVPRYLVQSQRYPCMVEREDFDRVVVVIGDLEGAQWIKSCDRMPGVALSMRAPEVIGKGRWDERADIWGLGCLIYELATNEILFPVKTRGVSEEKVDENHLGLIEWRLGEHAPQGFAVYLGERLPRGSFTVKDVERLAEVLLHMLQIAPTNRWSVNELLETPFIKGRY</sequence>
<keyword evidence="5 10" id="KW-0418">Kinase</keyword>
<protein>
    <recommendedName>
        <fullName evidence="1">non-specific serine/threonine protein kinase</fullName>
        <ecNumber evidence="1">2.7.11.1</ecNumber>
    </recommendedName>
</protein>
<dbReference type="OrthoDB" id="5979581at2759"/>
<organism evidence="10 11">
    <name type="scientific">Aspergillus ibericus CBS 121593</name>
    <dbReference type="NCBI Taxonomy" id="1448316"/>
    <lineage>
        <taxon>Eukaryota</taxon>
        <taxon>Fungi</taxon>
        <taxon>Dikarya</taxon>
        <taxon>Ascomycota</taxon>
        <taxon>Pezizomycotina</taxon>
        <taxon>Eurotiomycetes</taxon>
        <taxon>Eurotiomycetidae</taxon>
        <taxon>Eurotiales</taxon>
        <taxon>Aspergillaceae</taxon>
        <taxon>Aspergillus</taxon>
        <taxon>Aspergillus subgen. Circumdati</taxon>
    </lineage>
</organism>
<keyword evidence="11" id="KW-1185">Reference proteome</keyword>
<dbReference type="RefSeq" id="XP_025572496.1">
    <property type="nucleotide sequence ID" value="XM_025723970.1"/>
</dbReference>
<evidence type="ECO:0000256" key="8">
    <source>
        <dbReference type="ARBA" id="ARBA00048679"/>
    </source>
</evidence>
<keyword evidence="2" id="KW-0723">Serine/threonine-protein kinase</keyword>
<dbReference type="PANTHER" id="PTHR47634">
    <property type="entry name" value="PROTEIN KINASE DOMAIN-CONTAINING PROTEIN-RELATED"/>
    <property type="match status" value="1"/>
</dbReference>
<dbReference type="Gene3D" id="3.30.200.20">
    <property type="entry name" value="Phosphorylase Kinase, domain 1"/>
    <property type="match status" value="1"/>
</dbReference>
<dbReference type="InterPro" id="IPR011009">
    <property type="entry name" value="Kinase-like_dom_sf"/>
</dbReference>
<dbReference type="Pfam" id="PF00069">
    <property type="entry name" value="Pkinase"/>
    <property type="match status" value="2"/>
</dbReference>
<comment type="catalytic activity">
    <reaction evidence="7">
        <text>L-threonyl-[protein] + ATP = O-phospho-L-threonyl-[protein] + ADP + H(+)</text>
        <dbReference type="Rhea" id="RHEA:46608"/>
        <dbReference type="Rhea" id="RHEA-COMP:11060"/>
        <dbReference type="Rhea" id="RHEA-COMP:11605"/>
        <dbReference type="ChEBI" id="CHEBI:15378"/>
        <dbReference type="ChEBI" id="CHEBI:30013"/>
        <dbReference type="ChEBI" id="CHEBI:30616"/>
        <dbReference type="ChEBI" id="CHEBI:61977"/>
        <dbReference type="ChEBI" id="CHEBI:456216"/>
        <dbReference type="EC" id="2.7.11.1"/>
    </reaction>
</comment>
<comment type="catalytic activity">
    <reaction evidence="8">
        <text>L-seryl-[protein] + ATP = O-phospho-L-seryl-[protein] + ADP + H(+)</text>
        <dbReference type="Rhea" id="RHEA:17989"/>
        <dbReference type="Rhea" id="RHEA-COMP:9863"/>
        <dbReference type="Rhea" id="RHEA-COMP:11604"/>
        <dbReference type="ChEBI" id="CHEBI:15378"/>
        <dbReference type="ChEBI" id="CHEBI:29999"/>
        <dbReference type="ChEBI" id="CHEBI:30616"/>
        <dbReference type="ChEBI" id="CHEBI:83421"/>
        <dbReference type="ChEBI" id="CHEBI:456216"/>
        <dbReference type="EC" id="2.7.11.1"/>
    </reaction>
</comment>
<dbReference type="SMART" id="SM00220">
    <property type="entry name" value="S_TKc"/>
    <property type="match status" value="1"/>
</dbReference>
<dbReference type="Proteomes" id="UP000249402">
    <property type="component" value="Unassembled WGS sequence"/>
</dbReference>
<evidence type="ECO:0000313" key="10">
    <source>
        <dbReference type="EMBL" id="RAK98168.1"/>
    </source>
</evidence>
<dbReference type="Gene3D" id="1.10.510.10">
    <property type="entry name" value="Transferase(Phosphotransferase) domain 1"/>
    <property type="match status" value="1"/>
</dbReference>
<evidence type="ECO:0000256" key="6">
    <source>
        <dbReference type="ARBA" id="ARBA00022840"/>
    </source>
</evidence>
<evidence type="ECO:0000256" key="3">
    <source>
        <dbReference type="ARBA" id="ARBA00022679"/>
    </source>
</evidence>
<reference evidence="10 11" key="1">
    <citation type="submission" date="2018-02" db="EMBL/GenBank/DDBJ databases">
        <title>The genomes of Aspergillus section Nigri reveals drivers in fungal speciation.</title>
        <authorList>
            <consortium name="DOE Joint Genome Institute"/>
            <person name="Vesth T.C."/>
            <person name="Nybo J."/>
            <person name="Theobald S."/>
            <person name="Brandl J."/>
            <person name="Frisvad J.C."/>
            <person name="Nielsen K.F."/>
            <person name="Lyhne E.K."/>
            <person name="Kogle M.E."/>
            <person name="Kuo A."/>
            <person name="Riley R."/>
            <person name="Clum A."/>
            <person name="Nolan M."/>
            <person name="Lipzen A."/>
            <person name="Salamov A."/>
            <person name="Henrissat B."/>
            <person name="Wiebenga A."/>
            <person name="De vries R.P."/>
            <person name="Grigoriev I.V."/>
            <person name="Mortensen U.H."/>
            <person name="Andersen M.R."/>
            <person name="Baker S.E."/>
        </authorList>
    </citation>
    <scope>NUCLEOTIDE SEQUENCE [LARGE SCALE GENOMIC DNA]</scope>
    <source>
        <strain evidence="10 11">CBS 121593</strain>
    </source>
</reference>
<evidence type="ECO:0000313" key="11">
    <source>
        <dbReference type="Proteomes" id="UP000249402"/>
    </source>
</evidence>
<dbReference type="SUPFAM" id="SSF56112">
    <property type="entry name" value="Protein kinase-like (PK-like)"/>
    <property type="match status" value="1"/>
</dbReference>
<dbReference type="InterPro" id="IPR051334">
    <property type="entry name" value="SRPK"/>
</dbReference>